<proteinExistence type="predicted"/>
<feature type="region of interest" description="Disordered" evidence="1">
    <location>
        <begin position="1"/>
        <end position="56"/>
    </location>
</feature>
<protein>
    <submittedName>
        <fullName evidence="2">Uncharacterized protein</fullName>
    </submittedName>
</protein>
<evidence type="ECO:0000256" key="1">
    <source>
        <dbReference type="SAM" id="MobiDB-lite"/>
    </source>
</evidence>
<dbReference type="AlphaFoldDB" id="A0A2H3JQT1"/>
<name>A0A2H3JQT1_WOLCO</name>
<dbReference type="EMBL" id="KB468124">
    <property type="protein sequence ID" value="PCH42253.1"/>
    <property type="molecule type" value="Genomic_DNA"/>
</dbReference>
<accession>A0A2H3JQT1</accession>
<organism evidence="2 3">
    <name type="scientific">Wolfiporia cocos (strain MD-104)</name>
    <name type="common">Brown rot fungus</name>
    <dbReference type="NCBI Taxonomy" id="742152"/>
    <lineage>
        <taxon>Eukaryota</taxon>
        <taxon>Fungi</taxon>
        <taxon>Dikarya</taxon>
        <taxon>Basidiomycota</taxon>
        <taxon>Agaricomycotina</taxon>
        <taxon>Agaricomycetes</taxon>
        <taxon>Polyporales</taxon>
        <taxon>Phaeolaceae</taxon>
        <taxon>Wolfiporia</taxon>
    </lineage>
</organism>
<gene>
    <name evidence="2" type="ORF">WOLCODRAFT_152285</name>
</gene>
<feature type="compositionally biased region" description="Low complexity" evidence="1">
    <location>
        <begin position="31"/>
        <end position="42"/>
    </location>
</feature>
<reference evidence="2 3" key="1">
    <citation type="journal article" date="2012" name="Science">
        <title>The Paleozoic origin of enzymatic lignin decomposition reconstructed from 31 fungal genomes.</title>
        <authorList>
            <person name="Floudas D."/>
            <person name="Binder M."/>
            <person name="Riley R."/>
            <person name="Barry K."/>
            <person name="Blanchette R.A."/>
            <person name="Henrissat B."/>
            <person name="Martinez A.T."/>
            <person name="Otillar R."/>
            <person name="Spatafora J.W."/>
            <person name="Yadav J.S."/>
            <person name="Aerts A."/>
            <person name="Benoit I."/>
            <person name="Boyd A."/>
            <person name="Carlson A."/>
            <person name="Copeland A."/>
            <person name="Coutinho P.M."/>
            <person name="de Vries R.P."/>
            <person name="Ferreira P."/>
            <person name="Findley K."/>
            <person name="Foster B."/>
            <person name="Gaskell J."/>
            <person name="Glotzer D."/>
            <person name="Gorecki P."/>
            <person name="Heitman J."/>
            <person name="Hesse C."/>
            <person name="Hori C."/>
            <person name="Igarashi K."/>
            <person name="Jurgens J.A."/>
            <person name="Kallen N."/>
            <person name="Kersten P."/>
            <person name="Kohler A."/>
            <person name="Kuees U."/>
            <person name="Kumar T.K.A."/>
            <person name="Kuo A."/>
            <person name="LaButti K."/>
            <person name="Larrondo L.F."/>
            <person name="Lindquist E."/>
            <person name="Ling A."/>
            <person name="Lombard V."/>
            <person name="Lucas S."/>
            <person name="Lundell T."/>
            <person name="Martin R."/>
            <person name="McLaughlin D.J."/>
            <person name="Morgenstern I."/>
            <person name="Morin E."/>
            <person name="Murat C."/>
            <person name="Nagy L.G."/>
            <person name="Nolan M."/>
            <person name="Ohm R.A."/>
            <person name="Patyshakuliyeva A."/>
            <person name="Rokas A."/>
            <person name="Ruiz-Duenas F.J."/>
            <person name="Sabat G."/>
            <person name="Salamov A."/>
            <person name="Samejima M."/>
            <person name="Schmutz J."/>
            <person name="Slot J.C."/>
            <person name="St John F."/>
            <person name="Stenlid J."/>
            <person name="Sun H."/>
            <person name="Sun S."/>
            <person name="Syed K."/>
            <person name="Tsang A."/>
            <person name="Wiebenga A."/>
            <person name="Young D."/>
            <person name="Pisabarro A."/>
            <person name="Eastwood D.C."/>
            <person name="Martin F."/>
            <person name="Cullen D."/>
            <person name="Grigoriev I.V."/>
            <person name="Hibbett D.S."/>
        </authorList>
    </citation>
    <scope>NUCLEOTIDE SEQUENCE [LARGE SCALE GENOMIC DNA]</scope>
    <source>
        <strain evidence="2 3">MD-104</strain>
    </source>
</reference>
<keyword evidence="3" id="KW-1185">Reference proteome</keyword>
<dbReference type="Proteomes" id="UP000218811">
    <property type="component" value="Unassembled WGS sequence"/>
</dbReference>
<evidence type="ECO:0000313" key="2">
    <source>
        <dbReference type="EMBL" id="PCH42253.1"/>
    </source>
</evidence>
<sequence>MRPLLTDQAAHRNTTRERRHALAQVPETIRFSRSPGASSSRSTLLDAGGHADEQAAGRESGAYLPICVASRVQRDAQGLAAPSSAREKREP</sequence>
<evidence type="ECO:0000313" key="3">
    <source>
        <dbReference type="Proteomes" id="UP000218811"/>
    </source>
</evidence>